<accession>A0A1C5A8T7</accession>
<dbReference type="InterPro" id="IPR006158">
    <property type="entry name" value="Cobalamin-bd"/>
</dbReference>
<name>A0A1C5A8T7_9ACTN</name>
<keyword evidence="4" id="KW-0408">Iron</keyword>
<dbReference type="SUPFAM" id="SSF102114">
    <property type="entry name" value="Radical SAM enzymes"/>
    <property type="match status" value="1"/>
</dbReference>
<keyword evidence="5" id="KW-0411">Iron-sulfur</keyword>
<evidence type="ECO:0000313" key="8">
    <source>
        <dbReference type="Proteomes" id="UP000198551"/>
    </source>
</evidence>
<proteinExistence type="predicted"/>
<keyword evidence="8" id="KW-1185">Reference proteome</keyword>
<dbReference type="InterPro" id="IPR007197">
    <property type="entry name" value="rSAM"/>
</dbReference>
<dbReference type="AlphaFoldDB" id="A0A1C5A8T7"/>
<dbReference type="PROSITE" id="PS51332">
    <property type="entry name" value="B12_BINDING"/>
    <property type="match status" value="1"/>
</dbReference>
<dbReference type="PANTHER" id="PTHR43409:SF7">
    <property type="entry name" value="BLL1977 PROTEIN"/>
    <property type="match status" value="1"/>
</dbReference>
<keyword evidence="2" id="KW-0949">S-adenosyl-L-methionine</keyword>
<evidence type="ECO:0000313" key="7">
    <source>
        <dbReference type="EMBL" id="SCF41605.1"/>
    </source>
</evidence>
<dbReference type="RefSeq" id="WP_244167119.1">
    <property type="nucleotide sequence ID" value="NZ_FMCV01000025.1"/>
</dbReference>
<dbReference type="InterPro" id="IPR051198">
    <property type="entry name" value="BchE-like"/>
</dbReference>
<gene>
    <name evidence="7" type="ORF">GA0070215_12579</name>
</gene>
<dbReference type="SFLD" id="SFLDG01082">
    <property type="entry name" value="B12-binding_domain_containing"/>
    <property type="match status" value="1"/>
</dbReference>
<evidence type="ECO:0000256" key="1">
    <source>
        <dbReference type="ARBA" id="ARBA00001966"/>
    </source>
</evidence>
<dbReference type="Proteomes" id="UP000198551">
    <property type="component" value="Unassembled WGS sequence"/>
</dbReference>
<keyword evidence="3" id="KW-0479">Metal-binding</keyword>
<dbReference type="PANTHER" id="PTHR43409">
    <property type="entry name" value="ANAEROBIC MAGNESIUM-PROTOPORPHYRIN IX MONOMETHYL ESTER CYCLASE-RELATED"/>
    <property type="match status" value="1"/>
</dbReference>
<dbReference type="SFLD" id="SFLDS00029">
    <property type="entry name" value="Radical_SAM"/>
    <property type="match status" value="1"/>
</dbReference>
<dbReference type="InterPro" id="IPR058240">
    <property type="entry name" value="rSAM_sf"/>
</dbReference>
<dbReference type="SFLD" id="SFLDF00430">
    <property type="entry name" value="OxsB-like"/>
    <property type="match status" value="1"/>
</dbReference>
<dbReference type="GO" id="GO:0051536">
    <property type="term" value="F:iron-sulfur cluster binding"/>
    <property type="evidence" value="ECO:0007669"/>
    <property type="project" value="UniProtKB-KW"/>
</dbReference>
<dbReference type="InterPro" id="IPR034532">
    <property type="entry name" value="OxsB-like"/>
</dbReference>
<dbReference type="GO" id="GO:0003824">
    <property type="term" value="F:catalytic activity"/>
    <property type="evidence" value="ECO:0007669"/>
    <property type="project" value="InterPro"/>
</dbReference>
<dbReference type="EMBL" id="FMCV01000025">
    <property type="protein sequence ID" value="SCF41605.1"/>
    <property type="molecule type" value="Genomic_DNA"/>
</dbReference>
<evidence type="ECO:0000256" key="3">
    <source>
        <dbReference type="ARBA" id="ARBA00022723"/>
    </source>
</evidence>
<comment type="cofactor">
    <cofactor evidence="1">
        <name>[4Fe-4S] cluster</name>
        <dbReference type="ChEBI" id="CHEBI:49883"/>
    </cofactor>
</comment>
<reference evidence="8" key="1">
    <citation type="submission" date="2016-06" db="EMBL/GenBank/DDBJ databases">
        <authorList>
            <person name="Varghese N."/>
        </authorList>
    </citation>
    <scope>NUCLEOTIDE SEQUENCE [LARGE SCALE GENOMIC DNA]</scope>
    <source>
        <strain evidence="8">DSM 45555</strain>
    </source>
</reference>
<protein>
    <submittedName>
        <fullName evidence="7">B12 binding domain-containing protein</fullName>
    </submittedName>
</protein>
<sequence>MDNNWPTRLVHAVNEVAGPGTMPAAALHNLSPAEPLAVLDAVRDYLPGRSTITGTYEARLLVAEHPAEGGWYVASLDGRPLGERDWPEWTRHRLTLRDPESWHSSAELADSGVRRLFKPEILLVALYHPENFPLPRFPLAISDVARAARSTLSGRVRMMDMQLGVSMDDVIAATRQAPDIVGISATFGQHDLMVELLDEIYRRPSPPLVLTGGSLTVRNEQLLLAQYPGLLVARGAGEPTVVDVIAHFHGDLDLADVRGIGYNGAARGGGMTIRRAPRRTATVANRAQTDILPELDLLDRTFRHRGVAQLETSRGCTNYCSFCPRGHKGIWSGAAPEGLPWMLAAMSEVFERHPHLSRTLYLVDEEFIGRGDDAAQRALVISRTMHDAGFRWESSCRIDQVVDPQRDRAWHLERGYMWRELVATGLRRMLFGVESGVTSILERFNKETTGEQNALAIRTLSALGVPTRFTYITFDHLMTLEELRATHDFQARTDLLLRPLHHLSVEEIVDGVTDPRFVSEHSLGAPFYSAVSYLLVSMECLLGAAYTRRVEAAGLAGKPRPSMGRVDASFADWRIGRASHHAQMWVDRNFALDYTLKSLEKILEGEAYHAVREVRRVIKAGAFTVLSNMVRLIDKQSIGEHDQDAFDRELTTMMDAELLVMTDALASAVTAIRGALTPAAAELLDREHDRWRLRSGWRLINASDSC</sequence>
<feature type="domain" description="B12-binding" evidence="6">
    <location>
        <begin position="122"/>
        <end position="255"/>
    </location>
</feature>
<dbReference type="GO" id="GO:0031419">
    <property type="term" value="F:cobalamin binding"/>
    <property type="evidence" value="ECO:0007669"/>
    <property type="project" value="InterPro"/>
</dbReference>
<dbReference type="GO" id="GO:0005829">
    <property type="term" value="C:cytosol"/>
    <property type="evidence" value="ECO:0007669"/>
    <property type="project" value="TreeGrafter"/>
</dbReference>
<dbReference type="GO" id="GO:0046872">
    <property type="term" value="F:metal ion binding"/>
    <property type="evidence" value="ECO:0007669"/>
    <property type="project" value="UniProtKB-KW"/>
</dbReference>
<evidence type="ECO:0000256" key="4">
    <source>
        <dbReference type="ARBA" id="ARBA00023004"/>
    </source>
</evidence>
<organism evidence="7 8">
    <name type="scientific">Micromonospora marina</name>
    <dbReference type="NCBI Taxonomy" id="307120"/>
    <lineage>
        <taxon>Bacteria</taxon>
        <taxon>Bacillati</taxon>
        <taxon>Actinomycetota</taxon>
        <taxon>Actinomycetes</taxon>
        <taxon>Micromonosporales</taxon>
        <taxon>Micromonosporaceae</taxon>
        <taxon>Micromonospora</taxon>
    </lineage>
</organism>
<evidence type="ECO:0000256" key="2">
    <source>
        <dbReference type="ARBA" id="ARBA00022691"/>
    </source>
</evidence>
<evidence type="ECO:0000256" key="5">
    <source>
        <dbReference type="ARBA" id="ARBA00023014"/>
    </source>
</evidence>
<evidence type="ECO:0000259" key="6">
    <source>
        <dbReference type="PROSITE" id="PS51332"/>
    </source>
</evidence>